<protein>
    <submittedName>
        <fullName evidence="1">Uncharacterized protein</fullName>
    </submittedName>
</protein>
<dbReference type="Gene3D" id="1.10.238.10">
    <property type="entry name" value="EF-hand"/>
    <property type="match status" value="1"/>
</dbReference>
<gene>
    <name evidence="1" type="ORF">PR048_007054</name>
</gene>
<accession>A0ABQ9ICL2</accession>
<keyword evidence="2" id="KW-1185">Reference proteome</keyword>
<reference evidence="1 2" key="1">
    <citation type="submission" date="2023-02" db="EMBL/GenBank/DDBJ databases">
        <title>LHISI_Scaffold_Assembly.</title>
        <authorList>
            <person name="Stuart O.P."/>
            <person name="Cleave R."/>
            <person name="Magrath M.J.L."/>
            <person name="Mikheyev A.S."/>
        </authorList>
    </citation>
    <scope>NUCLEOTIDE SEQUENCE [LARGE SCALE GENOMIC DNA]</scope>
    <source>
        <strain evidence="1">Daus_M_001</strain>
        <tissue evidence="1">Leg muscle</tissue>
    </source>
</reference>
<evidence type="ECO:0000313" key="2">
    <source>
        <dbReference type="Proteomes" id="UP001159363"/>
    </source>
</evidence>
<evidence type="ECO:0000313" key="1">
    <source>
        <dbReference type="EMBL" id="KAJ8894403.1"/>
    </source>
</evidence>
<dbReference type="EMBL" id="JARBHB010000002">
    <property type="protein sequence ID" value="KAJ8894403.1"/>
    <property type="molecule type" value="Genomic_DNA"/>
</dbReference>
<comment type="caution">
    <text evidence="1">The sequence shown here is derived from an EMBL/GenBank/DDBJ whole genome shotgun (WGS) entry which is preliminary data.</text>
</comment>
<name>A0ABQ9ICL2_9NEOP</name>
<organism evidence="1 2">
    <name type="scientific">Dryococelus australis</name>
    <dbReference type="NCBI Taxonomy" id="614101"/>
    <lineage>
        <taxon>Eukaryota</taxon>
        <taxon>Metazoa</taxon>
        <taxon>Ecdysozoa</taxon>
        <taxon>Arthropoda</taxon>
        <taxon>Hexapoda</taxon>
        <taxon>Insecta</taxon>
        <taxon>Pterygota</taxon>
        <taxon>Neoptera</taxon>
        <taxon>Polyneoptera</taxon>
        <taxon>Phasmatodea</taxon>
        <taxon>Verophasmatodea</taxon>
        <taxon>Anareolatae</taxon>
        <taxon>Phasmatidae</taxon>
        <taxon>Eurycanthinae</taxon>
        <taxon>Dryococelus</taxon>
    </lineage>
</organism>
<dbReference type="Proteomes" id="UP001159363">
    <property type="component" value="Chromosome 2"/>
</dbReference>
<sequence>MFADVECVSWFFQITDLCGASRVTHFGRRQFYLALKLIAAFQAGLPLRPELFHGPQDIPLPHFGRHINSLGWCMLMDVEQVVGIRYELSKVGFTLICSNFV</sequence>
<proteinExistence type="predicted"/>